<feature type="transmembrane region" description="Helical" evidence="6">
    <location>
        <begin position="82"/>
        <end position="100"/>
    </location>
</feature>
<feature type="region of interest" description="Disordered" evidence="5">
    <location>
        <begin position="1"/>
        <end position="31"/>
    </location>
</feature>
<dbReference type="GO" id="GO:0016020">
    <property type="term" value="C:membrane"/>
    <property type="evidence" value="ECO:0007669"/>
    <property type="project" value="UniProtKB-SubCell"/>
</dbReference>
<dbReference type="EMBL" id="WHVB01000004">
    <property type="protein sequence ID" value="KAF8483458.1"/>
    <property type="molecule type" value="Genomic_DNA"/>
</dbReference>
<dbReference type="Proteomes" id="UP000759537">
    <property type="component" value="Unassembled WGS sequence"/>
</dbReference>
<reference evidence="8" key="2">
    <citation type="journal article" date="2020" name="Nat. Commun.">
        <title>Large-scale genome sequencing of mycorrhizal fungi provides insights into the early evolution of symbiotic traits.</title>
        <authorList>
            <person name="Miyauchi S."/>
            <person name="Kiss E."/>
            <person name="Kuo A."/>
            <person name="Drula E."/>
            <person name="Kohler A."/>
            <person name="Sanchez-Garcia M."/>
            <person name="Morin E."/>
            <person name="Andreopoulos B."/>
            <person name="Barry K.W."/>
            <person name="Bonito G."/>
            <person name="Buee M."/>
            <person name="Carver A."/>
            <person name="Chen C."/>
            <person name="Cichocki N."/>
            <person name="Clum A."/>
            <person name="Culley D."/>
            <person name="Crous P.W."/>
            <person name="Fauchery L."/>
            <person name="Girlanda M."/>
            <person name="Hayes R.D."/>
            <person name="Keri Z."/>
            <person name="LaButti K."/>
            <person name="Lipzen A."/>
            <person name="Lombard V."/>
            <person name="Magnuson J."/>
            <person name="Maillard F."/>
            <person name="Murat C."/>
            <person name="Nolan M."/>
            <person name="Ohm R.A."/>
            <person name="Pangilinan J."/>
            <person name="Pereira M.F."/>
            <person name="Perotto S."/>
            <person name="Peter M."/>
            <person name="Pfister S."/>
            <person name="Riley R."/>
            <person name="Sitrit Y."/>
            <person name="Stielow J.B."/>
            <person name="Szollosi G."/>
            <person name="Zifcakova L."/>
            <person name="Stursova M."/>
            <person name="Spatafora J.W."/>
            <person name="Tedersoo L."/>
            <person name="Vaario L.M."/>
            <person name="Yamada A."/>
            <person name="Yan M."/>
            <person name="Wang P."/>
            <person name="Xu J."/>
            <person name="Bruns T."/>
            <person name="Baldrian P."/>
            <person name="Vilgalys R."/>
            <person name="Dunand C."/>
            <person name="Henrissat B."/>
            <person name="Grigoriev I.V."/>
            <person name="Hibbett D."/>
            <person name="Nagy L.G."/>
            <person name="Martin F.M."/>
        </authorList>
    </citation>
    <scope>NUCLEOTIDE SEQUENCE</scope>
    <source>
        <strain evidence="8">Prilba</strain>
    </source>
</reference>
<evidence type="ECO:0000256" key="4">
    <source>
        <dbReference type="ARBA" id="ARBA00023136"/>
    </source>
</evidence>
<gene>
    <name evidence="8" type="ORF">DFH94DRAFT_311748</name>
</gene>
<dbReference type="Pfam" id="PF08510">
    <property type="entry name" value="PIG-P"/>
    <property type="match status" value="1"/>
</dbReference>
<dbReference type="OrthoDB" id="690928at2759"/>
<name>A0A9P5N0N8_9AGAM</name>
<protein>
    <submittedName>
        <fullName evidence="8">PIG-P</fullName>
    </submittedName>
</protein>
<dbReference type="AlphaFoldDB" id="A0A9P5N0N8"/>
<organism evidence="8 9">
    <name type="scientific">Russula ochroleuca</name>
    <dbReference type="NCBI Taxonomy" id="152965"/>
    <lineage>
        <taxon>Eukaryota</taxon>
        <taxon>Fungi</taxon>
        <taxon>Dikarya</taxon>
        <taxon>Basidiomycota</taxon>
        <taxon>Agaricomycotina</taxon>
        <taxon>Agaricomycetes</taxon>
        <taxon>Russulales</taxon>
        <taxon>Russulaceae</taxon>
        <taxon>Russula</taxon>
    </lineage>
</organism>
<comment type="caution">
    <text evidence="8">The sequence shown here is derived from an EMBL/GenBank/DDBJ whole genome shotgun (WGS) entry which is preliminary data.</text>
</comment>
<dbReference type="InterPro" id="IPR052263">
    <property type="entry name" value="GPI_Anchor_Biosynth"/>
</dbReference>
<accession>A0A9P5N0N8</accession>
<evidence type="ECO:0000256" key="2">
    <source>
        <dbReference type="ARBA" id="ARBA00022692"/>
    </source>
</evidence>
<feature type="domain" description="PIG-P" evidence="7">
    <location>
        <begin position="39"/>
        <end position="157"/>
    </location>
</feature>
<evidence type="ECO:0000313" key="9">
    <source>
        <dbReference type="Proteomes" id="UP000759537"/>
    </source>
</evidence>
<reference evidence="8" key="1">
    <citation type="submission" date="2019-10" db="EMBL/GenBank/DDBJ databases">
        <authorList>
            <consortium name="DOE Joint Genome Institute"/>
            <person name="Kuo A."/>
            <person name="Miyauchi S."/>
            <person name="Kiss E."/>
            <person name="Drula E."/>
            <person name="Kohler A."/>
            <person name="Sanchez-Garcia M."/>
            <person name="Andreopoulos B."/>
            <person name="Barry K.W."/>
            <person name="Bonito G."/>
            <person name="Buee M."/>
            <person name="Carver A."/>
            <person name="Chen C."/>
            <person name="Cichocki N."/>
            <person name="Clum A."/>
            <person name="Culley D."/>
            <person name="Crous P.W."/>
            <person name="Fauchery L."/>
            <person name="Girlanda M."/>
            <person name="Hayes R."/>
            <person name="Keri Z."/>
            <person name="LaButti K."/>
            <person name="Lipzen A."/>
            <person name="Lombard V."/>
            <person name="Magnuson J."/>
            <person name="Maillard F."/>
            <person name="Morin E."/>
            <person name="Murat C."/>
            <person name="Nolan M."/>
            <person name="Ohm R."/>
            <person name="Pangilinan J."/>
            <person name="Pereira M."/>
            <person name="Perotto S."/>
            <person name="Peter M."/>
            <person name="Riley R."/>
            <person name="Sitrit Y."/>
            <person name="Stielow B."/>
            <person name="Szollosi G."/>
            <person name="Zifcakova L."/>
            <person name="Stursova M."/>
            <person name="Spatafora J.W."/>
            <person name="Tedersoo L."/>
            <person name="Vaario L.-M."/>
            <person name="Yamada A."/>
            <person name="Yan M."/>
            <person name="Wang P."/>
            <person name="Xu J."/>
            <person name="Bruns T."/>
            <person name="Baldrian P."/>
            <person name="Vilgalys R."/>
            <person name="Henrissat B."/>
            <person name="Grigoriev I.V."/>
            <person name="Hibbett D."/>
            <person name="Nagy L.G."/>
            <person name="Martin F.M."/>
        </authorList>
    </citation>
    <scope>NUCLEOTIDE SEQUENCE</scope>
    <source>
        <strain evidence="8">Prilba</strain>
    </source>
</reference>
<evidence type="ECO:0000256" key="3">
    <source>
        <dbReference type="ARBA" id="ARBA00022989"/>
    </source>
</evidence>
<dbReference type="GO" id="GO:0006506">
    <property type="term" value="P:GPI anchor biosynthetic process"/>
    <property type="evidence" value="ECO:0007669"/>
    <property type="project" value="TreeGrafter"/>
</dbReference>
<evidence type="ECO:0000256" key="1">
    <source>
        <dbReference type="ARBA" id="ARBA00004141"/>
    </source>
</evidence>
<dbReference type="PANTHER" id="PTHR46346">
    <property type="entry name" value="PHOSPHATIDYLINOSITOL N-ACETYLGLUCOSAMINYLTRANSFERASE SUBUNIT P"/>
    <property type="match status" value="1"/>
</dbReference>
<keyword evidence="2 6" id="KW-0812">Transmembrane</keyword>
<evidence type="ECO:0000256" key="6">
    <source>
        <dbReference type="SAM" id="Phobius"/>
    </source>
</evidence>
<comment type="subcellular location">
    <subcellularLocation>
        <location evidence="1">Membrane</location>
        <topology evidence="1">Multi-pass membrane protein</topology>
    </subcellularLocation>
</comment>
<keyword evidence="9" id="KW-1185">Reference proteome</keyword>
<dbReference type="InterPro" id="IPR013717">
    <property type="entry name" value="PIG-P"/>
</dbReference>
<keyword evidence="4 6" id="KW-0472">Membrane</keyword>
<dbReference type="GO" id="GO:0005783">
    <property type="term" value="C:endoplasmic reticulum"/>
    <property type="evidence" value="ECO:0007669"/>
    <property type="project" value="TreeGrafter"/>
</dbReference>
<evidence type="ECO:0000256" key="5">
    <source>
        <dbReference type="SAM" id="MobiDB-lite"/>
    </source>
</evidence>
<keyword evidence="3 6" id="KW-1133">Transmembrane helix</keyword>
<feature type="transmembrane region" description="Helical" evidence="6">
    <location>
        <begin position="40"/>
        <end position="62"/>
    </location>
</feature>
<evidence type="ECO:0000259" key="7">
    <source>
        <dbReference type="Pfam" id="PF08510"/>
    </source>
</evidence>
<evidence type="ECO:0000313" key="8">
    <source>
        <dbReference type="EMBL" id="KAF8483458.1"/>
    </source>
</evidence>
<dbReference type="PANTHER" id="PTHR46346:SF1">
    <property type="entry name" value="PHOSPHATIDYLINOSITOL N-ACETYLGLUCOSAMINYLTRANSFERASE SUBUNIT P"/>
    <property type="match status" value="1"/>
</dbReference>
<sequence>MVVTDKSRRRSKEEPTSPTSPLAPFPPPPPADSRSRAPEFYGFVAWAVTYLLFVLYFLWAILPDEWIVWLGVSWYPNREWALLVPAWTIVVVLLTYFIYFSMTIRGTPAFSDISTYTDSRGQYPDVSGPNPYLAYAQPNAVPEAYDLPIGLVNRVLYDDNSRTR</sequence>
<feature type="compositionally biased region" description="Pro residues" evidence="5">
    <location>
        <begin position="21"/>
        <end position="31"/>
    </location>
</feature>
<proteinExistence type="predicted"/>